<dbReference type="AlphaFoldDB" id="A0A1X7RN94"/>
<dbReference type="Proteomes" id="UP000215127">
    <property type="component" value="Chromosome 3"/>
</dbReference>
<organism evidence="1 2">
    <name type="scientific">Zymoseptoria tritici (strain ST99CH_3D7)</name>
    <dbReference type="NCBI Taxonomy" id="1276538"/>
    <lineage>
        <taxon>Eukaryota</taxon>
        <taxon>Fungi</taxon>
        <taxon>Dikarya</taxon>
        <taxon>Ascomycota</taxon>
        <taxon>Pezizomycotina</taxon>
        <taxon>Dothideomycetes</taxon>
        <taxon>Dothideomycetidae</taxon>
        <taxon>Mycosphaerellales</taxon>
        <taxon>Mycosphaerellaceae</taxon>
        <taxon>Zymoseptoria</taxon>
    </lineage>
</organism>
<keyword evidence="2" id="KW-1185">Reference proteome</keyword>
<gene>
    <name evidence="1" type="ORF">ZT3D7_G4064</name>
</gene>
<name>A0A1X7RN94_ZYMT9</name>
<protein>
    <submittedName>
        <fullName evidence="1">Uncharacterized protein</fullName>
    </submittedName>
</protein>
<dbReference type="EMBL" id="LT853694">
    <property type="protein sequence ID" value="SMQ48914.1"/>
    <property type="molecule type" value="Genomic_DNA"/>
</dbReference>
<evidence type="ECO:0000313" key="1">
    <source>
        <dbReference type="EMBL" id="SMQ48914.1"/>
    </source>
</evidence>
<sequence>MQVPRARRKSLLLHTSSYHPAVSSSSGSKWEQVTVTPFCPSRSLPPRSILSSLHTIYILSGTGGSLRAPLHDPSLEPEPWS</sequence>
<proteinExistence type="predicted"/>
<reference evidence="1 2" key="1">
    <citation type="submission" date="2016-06" db="EMBL/GenBank/DDBJ databases">
        <authorList>
            <person name="Kjaerup R.B."/>
            <person name="Dalgaard T.S."/>
            <person name="Juul-Madsen H.R."/>
        </authorList>
    </citation>
    <scope>NUCLEOTIDE SEQUENCE [LARGE SCALE GENOMIC DNA]</scope>
</reference>
<evidence type="ECO:0000313" key="2">
    <source>
        <dbReference type="Proteomes" id="UP000215127"/>
    </source>
</evidence>
<accession>A0A1X7RN94</accession>